<protein>
    <recommendedName>
        <fullName evidence="6">FAD-binding domain-containing protein</fullName>
    </recommendedName>
</protein>
<evidence type="ECO:0000259" key="6">
    <source>
        <dbReference type="Pfam" id="PF01494"/>
    </source>
</evidence>
<dbReference type="InterPro" id="IPR036188">
    <property type="entry name" value="FAD/NAD-bd_sf"/>
</dbReference>
<comment type="caution">
    <text evidence="7">The sequence shown here is derived from an EMBL/GenBank/DDBJ whole genome shotgun (WGS) entry which is preliminary data.</text>
</comment>
<accession>A0A8S2T6K6</accession>
<evidence type="ECO:0000256" key="1">
    <source>
        <dbReference type="ARBA" id="ARBA00022630"/>
    </source>
</evidence>
<dbReference type="SUPFAM" id="SSF51905">
    <property type="entry name" value="FAD/NAD(P)-binding domain"/>
    <property type="match status" value="1"/>
</dbReference>
<keyword evidence="5" id="KW-0812">Transmembrane</keyword>
<evidence type="ECO:0000256" key="3">
    <source>
        <dbReference type="ARBA" id="ARBA00023002"/>
    </source>
</evidence>
<dbReference type="EMBL" id="CAJOBI010025752">
    <property type="protein sequence ID" value="CAF4243783.1"/>
    <property type="molecule type" value="Genomic_DNA"/>
</dbReference>
<keyword evidence="2" id="KW-0274">FAD</keyword>
<keyword evidence="5" id="KW-1133">Transmembrane helix</keyword>
<keyword evidence="3" id="KW-0560">Oxidoreductase</keyword>
<organism evidence="7 8">
    <name type="scientific">Rotaria magnacalcarata</name>
    <dbReference type="NCBI Taxonomy" id="392030"/>
    <lineage>
        <taxon>Eukaryota</taxon>
        <taxon>Metazoa</taxon>
        <taxon>Spiralia</taxon>
        <taxon>Gnathifera</taxon>
        <taxon>Rotifera</taxon>
        <taxon>Eurotatoria</taxon>
        <taxon>Bdelloidea</taxon>
        <taxon>Philodinida</taxon>
        <taxon>Philodinidae</taxon>
        <taxon>Rotaria</taxon>
    </lineage>
</organism>
<dbReference type="PANTHER" id="PTHR46972">
    <property type="entry name" value="MONOOXYGENASE ASQM-RELATED"/>
    <property type="match status" value="1"/>
</dbReference>
<feature type="domain" description="FAD-binding" evidence="6">
    <location>
        <begin position="133"/>
        <end position="186"/>
    </location>
</feature>
<evidence type="ECO:0000256" key="4">
    <source>
        <dbReference type="ARBA" id="ARBA00023033"/>
    </source>
</evidence>
<reference evidence="7" key="1">
    <citation type="submission" date="2021-02" db="EMBL/GenBank/DDBJ databases">
        <authorList>
            <person name="Nowell W R."/>
        </authorList>
    </citation>
    <scope>NUCLEOTIDE SEQUENCE</scope>
</reference>
<evidence type="ECO:0000256" key="5">
    <source>
        <dbReference type="SAM" id="Phobius"/>
    </source>
</evidence>
<dbReference type="InterPro" id="IPR002938">
    <property type="entry name" value="FAD-bd"/>
</dbReference>
<sequence>RSFKYDPLVDTPLNYLGILVVLGITGNIDHFLIKDRVFQTMDGCFRLFAMPFSKSKPEQSIMWQLSFPTTLTLATELSQDSEALKQMLLKKCSDWHSPIPEMIERTQPDLLMGIPAFDRDLVPMSDPKLNGIQIVLVGDAAHPMSPFKGQGANQALLDAVELADIIAQNSQDLHSSISQYEDRMLQRVYTKVMQSRERVTSFHRPEALSTQNFQYRGVNEELIERLNSLKINAHWNDPIVSIEQAIIDKLNGK</sequence>
<feature type="non-terminal residue" evidence="7">
    <location>
        <position position="1"/>
    </location>
</feature>
<dbReference type="Proteomes" id="UP000676336">
    <property type="component" value="Unassembled WGS sequence"/>
</dbReference>
<proteinExistence type="predicted"/>
<evidence type="ECO:0000313" key="7">
    <source>
        <dbReference type="EMBL" id="CAF4243783.1"/>
    </source>
</evidence>
<keyword evidence="5" id="KW-0472">Membrane</keyword>
<keyword evidence="4" id="KW-0503">Monooxygenase</keyword>
<keyword evidence="1" id="KW-0285">Flavoprotein</keyword>
<dbReference type="Pfam" id="PF01494">
    <property type="entry name" value="FAD_binding_3"/>
    <property type="match status" value="1"/>
</dbReference>
<evidence type="ECO:0000256" key="2">
    <source>
        <dbReference type="ARBA" id="ARBA00022827"/>
    </source>
</evidence>
<dbReference type="Gene3D" id="3.50.50.60">
    <property type="entry name" value="FAD/NAD(P)-binding domain"/>
    <property type="match status" value="1"/>
</dbReference>
<dbReference type="PANTHER" id="PTHR46972:SF1">
    <property type="entry name" value="FAD DEPENDENT OXIDOREDUCTASE DOMAIN-CONTAINING PROTEIN"/>
    <property type="match status" value="1"/>
</dbReference>
<name>A0A8S2T6K6_9BILA</name>
<evidence type="ECO:0000313" key="8">
    <source>
        <dbReference type="Proteomes" id="UP000676336"/>
    </source>
</evidence>
<dbReference type="AlphaFoldDB" id="A0A8S2T6K6"/>
<gene>
    <name evidence="7" type="ORF">SMN809_LOCUS23685</name>
</gene>
<dbReference type="GO" id="GO:0071949">
    <property type="term" value="F:FAD binding"/>
    <property type="evidence" value="ECO:0007669"/>
    <property type="project" value="InterPro"/>
</dbReference>
<feature type="transmembrane region" description="Helical" evidence="5">
    <location>
        <begin position="12"/>
        <end position="33"/>
    </location>
</feature>
<dbReference type="GO" id="GO:0004497">
    <property type="term" value="F:monooxygenase activity"/>
    <property type="evidence" value="ECO:0007669"/>
    <property type="project" value="UniProtKB-KW"/>
</dbReference>